<dbReference type="SUPFAM" id="SSF88697">
    <property type="entry name" value="PUA domain-like"/>
    <property type="match status" value="1"/>
</dbReference>
<accession>A0A2A4YSB6</accession>
<dbReference type="PANTHER" id="PTHR46732">
    <property type="entry name" value="ATP-DEPENDENT PROTEASE LA (LON) DOMAIN PROTEIN"/>
    <property type="match status" value="1"/>
</dbReference>
<dbReference type="EMBL" id="NVUS01000027">
    <property type="protein sequence ID" value="PCI97716.1"/>
    <property type="molecule type" value="Genomic_DNA"/>
</dbReference>
<dbReference type="Pfam" id="PF02190">
    <property type="entry name" value="LON_substr_bdg"/>
    <property type="match status" value="1"/>
</dbReference>
<proteinExistence type="predicted"/>
<organism evidence="2">
    <name type="scientific">OCS116 cluster bacterium</name>
    <dbReference type="NCBI Taxonomy" id="2030921"/>
    <lineage>
        <taxon>Bacteria</taxon>
        <taxon>Pseudomonadati</taxon>
        <taxon>Pseudomonadota</taxon>
        <taxon>Alphaproteobacteria</taxon>
        <taxon>OCS116 cluster</taxon>
    </lineage>
</organism>
<dbReference type="InterPro" id="IPR003111">
    <property type="entry name" value="Lon_prtase_N"/>
</dbReference>
<dbReference type="Gene3D" id="2.30.130.40">
    <property type="entry name" value="LON domain-like"/>
    <property type="match status" value="1"/>
</dbReference>
<comment type="caution">
    <text evidence="2">The sequence shown here is derived from an EMBL/GenBank/DDBJ whole genome shotgun (WGS) entry which is preliminary data.</text>
</comment>
<evidence type="ECO:0000259" key="1">
    <source>
        <dbReference type="PROSITE" id="PS51787"/>
    </source>
</evidence>
<reference key="1">
    <citation type="submission" date="2017-08" db="EMBL/GenBank/DDBJ databases">
        <title>A dynamic microbial community with high functional redundancy inhabits the cold, oxic subseafloor aquifer.</title>
        <authorList>
            <person name="Tully B.J."/>
            <person name="Wheat C.G."/>
            <person name="Glazer B.T."/>
            <person name="Huber J.A."/>
        </authorList>
    </citation>
    <scope>NUCLEOTIDE SEQUENCE [LARGE SCALE GENOMIC DNA]</scope>
</reference>
<dbReference type="InterPro" id="IPR015947">
    <property type="entry name" value="PUA-like_sf"/>
</dbReference>
<feature type="domain" description="Lon N-terminal" evidence="1">
    <location>
        <begin position="17"/>
        <end position="217"/>
    </location>
</feature>
<reference evidence="2" key="2">
    <citation type="journal article" date="2018" name="ISME J.">
        <title>A dynamic microbial community with high functional redundancy inhabits the cold, oxic subseafloor aquifer.</title>
        <authorList>
            <person name="Tully B.J."/>
            <person name="Wheat C.G."/>
            <person name="Glazer B.T."/>
            <person name="Huber J.A."/>
        </authorList>
    </citation>
    <scope>NUCLEOTIDE SEQUENCE</scope>
    <source>
        <strain evidence="2">NORP83</strain>
    </source>
</reference>
<dbReference type="AlphaFoldDB" id="A0A2A4YSB6"/>
<dbReference type="PROSITE" id="PS51787">
    <property type="entry name" value="LON_N"/>
    <property type="match status" value="1"/>
</dbReference>
<dbReference type="PANTHER" id="PTHR46732:SF8">
    <property type="entry name" value="ATP-DEPENDENT PROTEASE LA (LON) DOMAIN PROTEIN"/>
    <property type="match status" value="1"/>
</dbReference>
<sequence length="228" mass="25993">MKIFEKQKSVAQLPTEVKLFPLPEVMLLPQTQLPLNIFEKKYIAMIDEALAGDRLIAMIQPMEETSDKKLHDIGCVGRITSFQEASKGQYHITLLGLCRFKLIEEIVNVDEPDIADDVSFRRAKIDYNDYFDDFTKPSDERQKLIDRKLLIDSIKNMLNQMDLDIDWSDLANTPNEMLVNAISMTSPFQIAEKQALLEAPTAADRAELLIALAKMTTTELPDNFDLIQ</sequence>
<name>A0A2A4YSB6_9PROT</name>
<dbReference type="SMART" id="SM00464">
    <property type="entry name" value="LON"/>
    <property type="match status" value="1"/>
</dbReference>
<gene>
    <name evidence="2" type="ORF">COB13_15065</name>
</gene>
<evidence type="ECO:0000313" key="2">
    <source>
        <dbReference type="EMBL" id="PCI97716.1"/>
    </source>
</evidence>
<dbReference type="InterPro" id="IPR046336">
    <property type="entry name" value="Lon_prtase_N_sf"/>
</dbReference>
<protein>
    <submittedName>
        <fullName evidence="2">Peptidase S16</fullName>
    </submittedName>
</protein>